<dbReference type="InterPro" id="IPR000873">
    <property type="entry name" value="AMP-dep_synth/lig_dom"/>
</dbReference>
<dbReference type="EMBL" id="CAUYUJ010009555">
    <property type="protein sequence ID" value="CAK0827095.1"/>
    <property type="molecule type" value="Genomic_DNA"/>
</dbReference>
<proteinExistence type="predicted"/>
<feature type="non-terminal residue" evidence="2">
    <location>
        <position position="163"/>
    </location>
</feature>
<sequence>DGGVELQVVHCLGSLGEPSAAYALDHLQRLLASGGEGRCAEVGLSGSKERARLLAWSDATCPEFEACGSQRVHEAFARCTTDWPHATATALVEDDRAATYSQLGSMAAQVAGRLVEAGVEPDSLVPLMSPRCIEMILGIYGILMAGAGYLPLDPGWPAERLAE</sequence>
<dbReference type="Pfam" id="PF00501">
    <property type="entry name" value="AMP-binding"/>
    <property type="match status" value="1"/>
</dbReference>
<dbReference type="PANTHER" id="PTHR45527">
    <property type="entry name" value="NONRIBOSOMAL PEPTIDE SYNTHETASE"/>
    <property type="match status" value="1"/>
</dbReference>
<dbReference type="SUPFAM" id="SSF56801">
    <property type="entry name" value="Acetyl-CoA synthetase-like"/>
    <property type="match status" value="1"/>
</dbReference>
<feature type="non-terminal residue" evidence="2">
    <location>
        <position position="1"/>
    </location>
</feature>
<protein>
    <recommendedName>
        <fullName evidence="1">AMP-dependent synthetase/ligase domain-containing protein</fullName>
    </recommendedName>
</protein>
<feature type="domain" description="AMP-dependent synthetase/ligase" evidence="1">
    <location>
        <begin position="86"/>
        <end position="162"/>
    </location>
</feature>
<dbReference type="Gene3D" id="3.40.50.12780">
    <property type="entry name" value="N-terminal domain of ligase-like"/>
    <property type="match status" value="1"/>
</dbReference>
<dbReference type="Proteomes" id="UP001189429">
    <property type="component" value="Unassembled WGS sequence"/>
</dbReference>
<evidence type="ECO:0000259" key="1">
    <source>
        <dbReference type="Pfam" id="PF00501"/>
    </source>
</evidence>
<gene>
    <name evidence="2" type="ORF">PCOR1329_LOCUS26715</name>
</gene>
<comment type="caution">
    <text evidence="2">The sequence shown here is derived from an EMBL/GenBank/DDBJ whole genome shotgun (WGS) entry which is preliminary data.</text>
</comment>
<keyword evidence="3" id="KW-1185">Reference proteome</keyword>
<evidence type="ECO:0000313" key="3">
    <source>
        <dbReference type="Proteomes" id="UP001189429"/>
    </source>
</evidence>
<name>A0ABN9S5K1_9DINO</name>
<dbReference type="PANTHER" id="PTHR45527:SF1">
    <property type="entry name" value="FATTY ACID SYNTHASE"/>
    <property type="match status" value="1"/>
</dbReference>
<organism evidence="2 3">
    <name type="scientific">Prorocentrum cordatum</name>
    <dbReference type="NCBI Taxonomy" id="2364126"/>
    <lineage>
        <taxon>Eukaryota</taxon>
        <taxon>Sar</taxon>
        <taxon>Alveolata</taxon>
        <taxon>Dinophyceae</taxon>
        <taxon>Prorocentrales</taxon>
        <taxon>Prorocentraceae</taxon>
        <taxon>Prorocentrum</taxon>
    </lineage>
</organism>
<reference evidence="2" key="1">
    <citation type="submission" date="2023-10" db="EMBL/GenBank/DDBJ databases">
        <authorList>
            <person name="Chen Y."/>
            <person name="Shah S."/>
            <person name="Dougan E. K."/>
            <person name="Thang M."/>
            <person name="Chan C."/>
        </authorList>
    </citation>
    <scope>NUCLEOTIDE SEQUENCE [LARGE SCALE GENOMIC DNA]</scope>
</reference>
<evidence type="ECO:0000313" key="2">
    <source>
        <dbReference type="EMBL" id="CAK0827095.1"/>
    </source>
</evidence>
<dbReference type="InterPro" id="IPR042099">
    <property type="entry name" value="ANL_N_sf"/>
</dbReference>
<accession>A0ABN9S5K1</accession>